<dbReference type="InterPro" id="IPR049552">
    <property type="entry name" value="PKS_DH_N"/>
</dbReference>
<dbReference type="SMART" id="SM00826">
    <property type="entry name" value="PKS_DH"/>
    <property type="match status" value="1"/>
</dbReference>
<dbReference type="GO" id="GO:0006633">
    <property type="term" value="P:fatty acid biosynthetic process"/>
    <property type="evidence" value="ECO:0007669"/>
    <property type="project" value="InterPro"/>
</dbReference>
<dbReference type="InterPro" id="IPR013968">
    <property type="entry name" value="PKS_KR"/>
</dbReference>
<dbReference type="CDD" id="cd19532">
    <property type="entry name" value="C_PKS-NRPS"/>
    <property type="match status" value="1"/>
</dbReference>
<dbReference type="Pfam" id="PF00550">
    <property type="entry name" value="PP-binding"/>
    <property type="match status" value="1"/>
</dbReference>
<dbReference type="Gene3D" id="3.40.50.720">
    <property type="entry name" value="NAD(P)-binding Rossmann-like Domain"/>
    <property type="match status" value="2"/>
</dbReference>
<dbReference type="Pfam" id="PF07993">
    <property type="entry name" value="NAD_binding_4"/>
    <property type="match status" value="1"/>
</dbReference>
<dbReference type="InterPro" id="IPR050091">
    <property type="entry name" value="PKS_NRPS_Biosynth_Enz"/>
</dbReference>
<keyword evidence="7" id="KW-0560">Oxidoreductase</keyword>
<dbReference type="InterPro" id="IPR032821">
    <property type="entry name" value="PKS_assoc"/>
</dbReference>
<evidence type="ECO:0000259" key="11">
    <source>
        <dbReference type="PROSITE" id="PS50075"/>
    </source>
</evidence>
<dbReference type="GO" id="GO:0009403">
    <property type="term" value="P:toxin biosynthetic process"/>
    <property type="evidence" value="ECO:0007669"/>
    <property type="project" value="UniProtKB-ARBA"/>
</dbReference>
<reference evidence="14" key="1">
    <citation type="journal article" date="2023" name="Mol. Phylogenet. Evol.">
        <title>Genome-scale phylogeny and comparative genomics of the fungal order Sordariales.</title>
        <authorList>
            <person name="Hensen N."/>
            <person name="Bonometti L."/>
            <person name="Westerberg I."/>
            <person name="Brannstrom I.O."/>
            <person name="Guillou S."/>
            <person name="Cros-Aarteil S."/>
            <person name="Calhoun S."/>
            <person name="Haridas S."/>
            <person name="Kuo A."/>
            <person name="Mondo S."/>
            <person name="Pangilinan J."/>
            <person name="Riley R."/>
            <person name="LaButti K."/>
            <person name="Andreopoulos B."/>
            <person name="Lipzen A."/>
            <person name="Chen C."/>
            <person name="Yan M."/>
            <person name="Daum C."/>
            <person name="Ng V."/>
            <person name="Clum A."/>
            <person name="Steindorff A."/>
            <person name="Ohm R.A."/>
            <person name="Martin F."/>
            <person name="Silar P."/>
            <person name="Natvig D.O."/>
            <person name="Lalanne C."/>
            <person name="Gautier V."/>
            <person name="Ament-Velasquez S.L."/>
            <person name="Kruys A."/>
            <person name="Hutchinson M.I."/>
            <person name="Powell A.J."/>
            <person name="Barry K."/>
            <person name="Miller A.N."/>
            <person name="Grigoriev I.V."/>
            <person name="Debuchy R."/>
            <person name="Gladieux P."/>
            <person name="Hiltunen Thoren M."/>
            <person name="Johannesson H."/>
        </authorList>
    </citation>
    <scope>NUCLEOTIDE SEQUENCE</scope>
    <source>
        <strain evidence="14">CBS 103.79</strain>
    </source>
</reference>
<evidence type="ECO:0000313" key="14">
    <source>
        <dbReference type="EMBL" id="KAK3903174.1"/>
    </source>
</evidence>
<dbReference type="SUPFAM" id="SSF47336">
    <property type="entry name" value="ACP-like"/>
    <property type="match status" value="2"/>
</dbReference>
<dbReference type="InterPro" id="IPR018201">
    <property type="entry name" value="Ketoacyl_synth_AS"/>
</dbReference>
<dbReference type="Pfam" id="PF00501">
    <property type="entry name" value="AMP-binding"/>
    <property type="match status" value="1"/>
</dbReference>
<dbReference type="CDD" id="cd02440">
    <property type="entry name" value="AdoMet_MTases"/>
    <property type="match status" value="1"/>
</dbReference>
<feature type="domain" description="Ketosynthase family 3 (KS3)" evidence="12">
    <location>
        <begin position="8"/>
        <end position="438"/>
    </location>
</feature>
<dbReference type="PROSITE" id="PS52004">
    <property type="entry name" value="KS3_2"/>
    <property type="match status" value="1"/>
</dbReference>
<dbReference type="InterPro" id="IPR014043">
    <property type="entry name" value="Acyl_transferase_dom"/>
</dbReference>
<dbReference type="GO" id="GO:0008168">
    <property type="term" value="F:methyltransferase activity"/>
    <property type="evidence" value="ECO:0007669"/>
    <property type="project" value="UniProtKB-KW"/>
</dbReference>
<dbReference type="Gene3D" id="3.40.50.150">
    <property type="entry name" value="Vaccinia Virus protein VP39"/>
    <property type="match status" value="1"/>
</dbReference>
<accession>A0AAN6MM53</accession>
<feature type="region of interest" description="C-terminal hotdog fold" evidence="9">
    <location>
        <begin position="1111"/>
        <end position="1272"/>
    </location>
</feature>
<keyword evidence="15" id="KW-1185">Reference proteome</keyword>
<name>A0AAN6MM53_9PEZI</name>
<dbReference type="Pfam" id="PF16197">
    <property type="entry name" value="KAsynt_C_assoc"/>
    <property type="match status" value="1"/>
</dbReference>
<dbReference type="Pfam" id="PF08242">
    <property type="entry name" value="Methyltransf_12"/>
    <property type="match status" value="1"/>
</dbReference>
<evidence type="ECO:0000256" key="5">
    <source>
        <dbReference type="ARBA" id="ARBA00022679"/>
    </source>
</evidence>
<feature type="compositionally biased region" description="Low complexity" evidence="10">
    <location>
        <begin position="2619"/>
        <end position="2629"/>
    </location>
</feature>
<keyword evidence="2" id="KW-0597">Phosphoprotein</keyword>
<evidence type="ECO:0000256" key="8">
    <source>
        <dbReference type="ARBA" id="ARBA00023268"/>
    </source>
</evidence>
<keyword evidence="5" id="KW-0808">Transferase</keyword>
<protein>
    <submittedName>
        <fullName evidence="14">Polyketide synthetase</fullName>
    </submittedName>
</protein>
<dbReference type="Pfam" id="PF02801">
    <property type="entry name" value="Ketoacyl-synt_C"/>
    <property type="match status" value="1"/>
</dbReference>
<dbReference type="InterPro" id="IPR049551">
    <property type="entry name" value="PKS_DH_C"/>
</dbReference>
<evidence type="ECO:0000256" key="9">
    <source>
        <dbReference type="PROSITE-ProRule" id="PRU01363"/>
    </source>
</evidence>
<feature type="region of interest" description="N-terminal hotdog fold" evidence="9">
    <location>
        <begin position="944"/>
        <end position="1090"/>
    </location>
</feature>
<evidence type="ECO:0000256" key="6">
    <source>
        <dbReference type="ARBA" id="ARBA00022737"/>
    </source>
</evidence>
<dbReference type="InterPro" id="IPR042099">
    <property type="entry name" value="ANL_N_sf"/>
</dbReference>
<dbReference type="EMBL" id="MU855465">
    <property type="protein sequence ID" value="KAK3903174.1"/>
    <property type="molecule type" value="Genomic_DNA"/>
</dbReference>
<dbReference type="PANTHER" id="PTHR43775:SF20">
    <property type="entry name" value="HYBRID PKS-NRPS SYNTHETASE APDA"/>
    <property type="match status" value="1"/>
</dbReference>
<dbReference type="InterPro" id="IPR036736">
    <property type="entry name" value="ACP-like_sf"/>
</dbReference>
<feature type="domain" description="Carrier" evidence="11">
    <location>
        <begin position="2428"/>
        <end position="2510"/>
    </location>
</feature>
<feature type="domain" description="Carrier" evidence="11">
    <location>
        <begin position="3645"/>
        <end position="3724"/>
    </location>
</feature>
<dbReference type="InterPro" id="IPR014031">
    <property type="entry name" value="Ketoacyl_synth_C"/>
</dbReference>
<dbReference type="InterPro" id="IPR057326">
    <property type="entry name" value="KR_dom"/>
</dbReference>
<reference evidence="14" key="2">
    <citation type="submission" date="2023-05" db="EMBL/GenBank/DDBJ databases">
        <authorList>
            <consortium name="Lawrence Berkeley National Laboratory"/>
            <person name="Steindorff A."/>
            <person name="Hensen N."/>
            <person name="Bonometti L."/>
            <person name="Westerberg I."/>
            <person name="Brannstrom I.O."/>
            <person name="Guillou S."/>
            <person name="Cros-Aarteil S."/>
            <person name="Calhoun S."/>
            <person name="Haridas S."/>
            <person name="Kuo A."/>
            <person name="Mondo S."/>
            <person name="Pangilinan J."/>
            <person name="Riley R."/>
            <person name="Labutti K."/>
            <person name="Andreopoulos B."/>
            <person name="Lipzen A."/>
            <person name="Chen C."/>
            <person name="Yanf M."/>
            <person name="Daum C."/>
            <person name="Ng V."/>
            <person name="Clum A."/>
            <person name="Ohm R."/>
            <person name="Martin F."/>
            <person name="Silar P."/>
            <person name="Natvig D."/>
            <person name="Lalanne C."/>
            <person name="Gautier V."/>
            <person name="Ament-Velasquez S.L."/>
            <person name="Kruys A."/>
            <person name="Hutchinson M.I."/>
            <person name="Powell A.J."/>
            <person name="Barry K."/>
            <person name="Miller A.N."/>
            <person name="Grigoriev I.V."/>
            <person name="Debuchy R."/>
            <person name="Gladieux P."/>
            <person name="Thoren M.H."/>
            <person name="Johannesson H."/>
        </authorList>
    </citation>
    <scope>NUCLEOTIDE SEQUENCE</scope>
    <source>
        <strain evidence="14">CBS 103.79</strain>
    </source>
</reference>
<dbReference type="Gene3D" id="3.30.559.10">
    <property type="entry name" value="Chloramphenicol acetyltransferase-like domain"/>
    <property type="match status" value="1"/>
</dbReference>
<dbReference type="SUPFAM" id="SSF55048">
    <property type="entry name" value="Probable ACP-binding domain of malonyl-CoA ACP transacylase"/>
    <property type="match status" value="1"/>
</dbReference>
<dbReference type="SMART" id="SM00823">
    <property type="entry name" value="PKS_PP"/>
    <property type="match status" value="2"/>
</dbReference>
<dbReference type="InterPro" id="IPR020841">
    <property type="entry name" value="PKS_Beta-ketoAc_synthase_dom"/>
</dbReference>
<evidence type="ECO:0000256" key="10">
    <source>
        <dbReference type="SAM" id="MobiDB-lite"/>
    </source>
</evidence>
<dbReference type="Pfam" id="PF21089">
    <property type="entry name" value="PKS_DH_N"/>
    <property type="match status" value="1"/>
</dbReference>
<dbReference type="InterPro" id="IPR029063">
    <property type="entry name" value="SAM-dependent_MTases_sf"/>
</dbReference>
<dbReference type="SMART" id="SM00827">
    <property type="entry name" value="PKS_AT"/>
    <property type="match status" value="1"/>
</dbReference>
<evidence type="ECO:0000256" key="1">
    <source>
        <dbReference type="ARBA" id="ARBA00022450"/>
    </source>
</evidence>
<evidence type="ECO:0000256" key="7">
    <source>
        <dbReference type="ARBA" id="ARBA00023002"/>
    </source>
</evidence>
<dbReference type="CDD" id="cd00833">
    <property type="entry name" value="PKS"/>
    <property type="match status" value="1"/>
</dbReference>
<dbReference type="InterPro" id="IPR013120">
    <property type="entry name" value="FAR_NAD-bd"/>
</dbReference>
<dbReference type="InterPro" id="IPR023213">
    <property type="entry name" value="CAT-like_dom_sf"/>
</dbReference>
<keyword evidence="8" id="KW-0511">Multifunctional enzyme</keyword>
<dbReference type="InterPro" id="IPR014030">
    <property type="entry name" value="Ketoacyl_synth_N"/>
</dbReference>
<dbReference type="GO" id="GO:0004312">
    <property type="term" value="F:fatty acid synthase activity"/>
    <property type="evidence" value="ECO:0007669"/>
    <property type="project" value="TreeGrafter"/>
</dbReference>
<dbReference type="InterPro" id="IPR020807">
    <property type="entry name" value="PKS_DH"/>
</dbReference>
<evidence type="ECO:0000259" key="12">
    <source>
        <dbReference type="PROSITE" id="PS52004"/>
    </source>
</evidence>
<feature type="active site" description="Proton acceptor; for dehydratase activity" evidence="9">
    <location>
        <position position="976"/>
    </location>
</feature>
<dbReference type="Gene3D" id="3.30.300.30">
    <property type="match status" value="1"/>
</dbReference>
<dbReference type="Proteomes" id="UP001303889">
    <property type="component" value="Unassembled WGS sequence"/>
</dbReference>
<dbReference type="InterPro" id="IPR013217">
    <property type="entry name" value="Methyltransf_12"/>
</dbReference>
<keyword evidence="1" id="KW-0596">Phosphopantetheine</keyword>
<feature type="domain" description="PKS/mFAS DH" evidence="13">
    <location>
        <begin position="944"/>
        <end position="1272"/>
    </location>
</feature>
<dbReference type="GO" id="GO:0016874">
    <property type="term" value="F:ligase activity"/>
    <property type="evidence" value="ECO:0007669"/>
    <property type="project" value="UniProtKB-KW"/>
</dbReference>
<evidence type="ECO:0000259" key="13">
    <source>
        <dbReference type="PROSITE" id="PS52019"/>
    </source>
</evidence>
<dbReference type="PROSITE" id="PS00455">
    <property type="entry name" value="AMP_BINDING"/>
    <property type="match status" value="1"/>
</dbReference>
<dbReference type="InterPro" id="IPR001227">
    <property type="entry name" value="Ac_transferase_dom_sf"/>
</dbReference>
<dbReference type="GO" id="GO:0004315">
    <property type="term" value="F:3-oxoacyl-[acyl-carrier-protein] synthase activity"/>
    <property type="evidence" value="ECO:0007669"/>
    <property type="project" value="InterPro"/>
</dbReference>
<dbReference type="InterPro" id="IPR020806">
    <property type="entry name" value="PKS_PP-bd"/>
</dbReference>
<dbReference type="SUPFAM" id="SSF53901">
    <property type="entry name" value="Thiolase-like"/>
    <property type="match status" value="1"/>
</dbReference>
<feature type="active site" description="Proton donor; for dehydratase activity" evidence="9">
    <location>
        <position position="1174"/>
    </location>
</feature>
<dbReference type="InterPro" id="IPR001242">
    <property type="entry name" value="Condensation_dom"/>
</dbReference>
<dbReference type="PROSITE" id="PS00606">
    <property type="entry name" value="KS3_1"/>
    <property type="match status" value="1"/>
</dbReference>
<dbReference type="Pfam" id="PF00698">
    <property type="entry name" value="Acyl_transf_1"/>
    <property type="match status" value="1"/>
</dbReference>
<dbReference type="InterPro" id="IPR042104">
    <property type="entry name" value="PKS_dehydratase_sf"/>
</dbReference>
<dbReference type="Pfam" id="PF14765">
    <property type="entry name" value="PS-DH"/>
    <property type="match status" value="1"/>
</dbReference>
<dbReference type="InterPro" id="IPR000873">
    <property type="entry name" value="AMP-dep_synth/lig_dom"/>
</dbReference>
<evidence type="ECO:0000256" key="2">
    <source>
        <dbReference type="ARBA" id="ARBA00022553"/>
    </source>
</evidence>
<dbReference type="InterPro" id="IPR020845">
    <property type="entry name" value="AMP-binding_CS"/>
</dbReference>
<gene>
    <name evidence="14" type="ORF">C8A05DRAFT_33108</name>
</gene>
<sequence length="4089" mass="442314">MLPARVKNEPIAIIGSGCRFPGSASSPSKLWDLLSQPRDVLSEIPRSRFDPHGFYNAVGDTSGHSNVLHSYVLDEDIRAWDADFFNTSANEAAAIDPQQRLLLETVYEALEAGGQRIGDLRGSDTAVYVGLMGEEYSSIQGRELDMMPTYHATGTARSIVSNRISYFFDWHGSSMTIDTACSSSLVAVHQCVQQLRSGLSRVAVAAGTNLLLGPEPYISESTFHMLSPRGRSHMWDAGADGYGRGDGVAAVVLKKLSDAIADGDPIDCVIRETGVNQDGRTNGITVPSPDAQVALIEDTYRRAGLDLDSPSDRPQFFEAHGTGTGTGDPLEAEAIHRAIGRRLEAGEKLYVGSIKTVIGHTEGTAGIAGLMKASLALQNRLIPPNLLFNRLNPAIEPFYKGLEVPIKARAWPERGVPLRASVNSFGFGGTNAHAIVERYEPPGAAAHIKPSAVDTARVWTFTFSAASKASLKQTLKNTVDFLQQFPRVGARELAYSLNARRSTFPYRATYVAEDVAVLKKRVVESIDSPGWEDQAVTRASNRPTKILGVFTGQGAQWPGMGKQLLEHFPFAQRRIQELEMALATLPGPDRPTWSLREELVAEGTKSKLHLAEYAQPLCTALQILLVDLLFAANVRFWAVVGHSSGEIGAAYAAGVLSARDAIVVAYYRGVHTRLAGGPEGQRGAMLAVGTSPEDADEFVGLPQFEGRLCVAAANSPTSVTLSGDADAVDEAKAVFDDEGKFARTLRVDKAYHSHHMLPCGDSYVASLRKAGVAASRSRDGVKWYSSVRADGAVNTGAAEEELDGAYWARNMTQAVLFSTAVERAYSSEHPTLAIEVGPHGTLKGPAIDTIKTVTKSVPPYVSCLARNGDSAETFNSALGQVWANASDASSSLDLDRYHITAHGLSGAGPPLLRGLPTYPWDNKRVFWNESRRSRALRLRTQPGHPLLGTLSADSTDTDLAWHNVLRLSNLPWINGHQLQGQTVFPAAGYVALVVEAAEQLARAAGAGAGVGPVRLVELEDLDIGKAIAFENDKAGVELVLSLHVDQSTTEADGQRVFETTFSARSVAATSEATDAVLNASGRMRVSVGGATETDGVLEELLPAQEASPAAMAEVDDSLFYSELKQLGYQYSGAFRALHSLTRKPEYGRGRISKVAVSDMHPSEKDLLVHPGYLDAAFQAMFLAYSYPGDGRIWSLHVPVSIKSIRIDARRCRASSDSPYLSFDSAINAADSLSESSKMGLSGDVDIFSGDGRAGLIQVENIRLIPFAPATESQDTQMFYVNAWNTASPDGALATGGSRASQEDVDLAWLLERVSHFYLRKLVSSIKADEEARAQWHHKRLLDFARQAVALSRRGRQRYFRKEWSLDTAETLEPLIRPFSDRVDVQLLRSVGEHLADAVRGKTDIIEQVRKDGLLDRWYEESLGLKEYTGFLAKVVSQITHVNPHVRILEVGGRSGHATRRILAQSSHAFSHYTFTDAAPSAVEAAKGVFAEHQGRMSFQVLEPDADVAEQGFKAHSYDLVVGVLIATEDVDSYLSNVHQLLKPGGYLVLLETTSSESIRLPATMGALQGWWPAKDREQRSTRRLSTAEWHALLVQWGFSGVETSSPELDVLPRPYSILVSRATNEHIDLLLEPSFRPSTPAHIEELVIVSGSSLTSVRLAETTRRLLELHCGRIVVVPAVQDLANLDLSVRPSVLYLADLDEPVFAQYTPEAHAGLQKLWATAHNVLWAMRGARRDNPHALMSLGLGRAMMVEHAHAAINVQFVDFAVDARLDAHLLVDALLRLQILASLSRDKASFVWTREPELEVDAEGRGWVPRIVPHRGFNDCYNSSRRRIVAEADPARDVVEVVVQARHGGQPESRALTRVLAPEARRADGAGGDGEDPKRVRVVYSATTPVRPSSSKALYACLGFDTVTNEPVIAFSAIISSIVEVPALSVVPYSHPLAEGAPRLHAIAAHLLASLICAEAAIDGATTLLVEPDHHVAKSVTRLAAEKKLNIVCVTTSPPSGGDPAVFINARASSKAIRQALPSRTSLVIDFTKRNSSGNAFFSRLRGQLPAEVSIARGESFHARNFTSTALSTLFRDAVLSVAPTDLRGGGGTISAESFVADAQPTGSVIDWTSSRTVPVSVKPSDALPIFRGDRTYLLFGLGGAGGLGLPLTEYMVSLGARYIVLTSRKPAVDEHLIKSYAARGVQIKAVSNNITDEDAVRALVTKVQASWPPIAGVANGANVLNDMAFEDMAYEDMDRVLTPKVEGTRILDDIFYDEPLDFFIGFSSISIVLGRSGQSNYDTANIYMLGVASQRRARGLNASVIDIGPIAGVGLMARDVSENVMGLLVSHGYRKMSGRDFLVTFTNGVLAGRVDSGEPEELITGLTVHPKKGKFQPTWVDNARFSHLLLNSDGSGASSEGSTEVESLEDLLKRARSPGDVARVLRVAVLNKLQNILSLSDELVNSPDALLQQSTGGLGLDSLLAVELRTWMRSELGVDIPVLKILSDVPIQGLVDFAVENLPNEYAPNLDPNAGDAITEESLTAPKKGNTEPPTPDPTQSPPAAQSSPPPAALPVDASTKPQTSPSPPASPTMPSSRPETAAAALPASLSSPASSISDPSEDDSRATPKSSQLSSVSSSLVIPNSPAIDKVLPMSFGQSRFWVMSQIVQDPCAFNISCDVEISSDIDTRALIRAVETVGARHEALRTCFFTQDNHQPMQGILKESPLRLETVTASESDIDRLFRDVHNTVYDLAKGETMRVVLASTSRTRHHLLVGYHHINMDSSSFIVLVSDLIKIYAGQQLPPPRMQYSDFAQHQVEQLGSGRWDSQIAYWVGEFARLPDPLPLLSVSPNTSRSRPSLTTYANRTMERRVSATVARQVKSTCRKHRVTPFHLYTTVLQVTLARLAATDDICIGMADANRAEVGATDSIGNFLNLIPVRLPTDLTLPFSSLLKATKTKVLHGLANSSVPFDIIMHKTGVQRSDTHSPLFQAFIDYRYVTEKLPFGNGHLEGKRYLVSQTPYDVMIEMIDTPTGEASLKLLTQEALYSAKESEIILGCFTTLLDAFTRDSELAAGQPQMFDTVDVEKALRIGKGELIELRHATILDEVDETVARQPASVALQDSQGTSLSWSELKVKSMAVGRSLAGLKLPTHSRIGVFQEPDVDWISSMLGVWRAEHTYVPLETTQGVRRLADVAREAALAALLVHNATVPLLSQLALDDAVRVVNVSTLAAASQLGKAPLVSSHKPDDEAMIIYTSGSTGVPKGISISHRVVVNAARSFLHRWPMAPQTVLQQTALSFDVSWWGAIIALATKGTVVVAGPEARRDPRALTELIVSRKVTFTFAVPSESVAWLQGGDLAALRSSAWSWHCSGGEPYSENLIKHLQLLDKPDLRAINIYGPTETMIPNAHEVLYRATTTAATAVPVPIGRVMPNYTARVVDAQGHPVPAGIPGQLLFAGAGIANGYVGNLGLTAERFPRDHLAPPEFLKQGWELVHHSGDSGYLRESDGQFILQGRINGDTQVKLRGLRIDMLDIEAQILATARGQISDAVVHVRKPEPNNASAEFLAAHVVLTAEARARYGSGSSAGAERDAFLDKVVADLRVPDYMRPAAIVAVDSLPLTHHGKVNRKAVARLPLTRALEKAATAKGSAAGPVLDASENLLEMRDLWLNILGESAQAHSLGPDSDFFLVGGNSLLLIRVQGDLRKQYGLDIPLTELFQRNTLARMAALLDREDRRTASNNPGIDWAHEIKLQPALSHLRAPAPASPQPNSGLVVALTGASGFLGLELVRHLVQLPQVKTVHALAVRSPDKLAHVSSPKLVIHPGDLSRPQLGLTDADAAEVFQTSHAIIHNGADVSFLKAYGSVRRANLESTKDLVRLSLQHRATVRHLHYVSTAGIATLLGRDLYEESLGSFPPVSSPEGYVLSKWASELYLERASGVTRLPVTVHRPTAIVGENAPHLDVMSNILHYSRRMRTVPAMTALQGTFQFVAVEAVASGVVEAVLAGGGSSAAGNAAALVRYHNHNGWPEDTVDVHELAVYLSRQLRETVTVSTDAEWIARAKAAGMAEEVVEYMKGVNLADRKGEKWTFPRALNGPRPQ</sequence>
<dbReference type="SUPFAM" id="SSF56801">
    <property type="entry name" value="Acetyl-CoA synthetase-like"/>
    <property type="match status" value="1"/>
</dbReference>
<feature type="region of interest" description="Disordered" evidence="10">
    <location>
        <begin position="2532"/>
        <end position="2629"/>
    </location>
</feature>
<dbReference type="InterPro" id="IPR006162">
    <property type="entry name" value="Ppantetheine_attach_site"/>
</dbReference>
<dbReference type="PROSITE" id="PS52019">
    <property type="entry name" value="PKS_MFAS_DH"/>
    <property type="match status" value="1"/>
</dbReference>
<dbReference type="PROSITE" id="PS00012">
    <property type="entry name" value="PHOSPHOPANTETHEINE"/>
    <property type="match status" value="1"/>
</dbReference>
<dbReference type="Gene3D" id="3.40.366.10">
    <property type="entry name" value="Malonyl-Coenzyme A Acyl Carrier Protein, domain 2"/>
    <property type="match status" value="1"/>
</dbReference>
<dbReference type="Gene3D" id="3.30.559.30">
    <property type="entry name" value="Nonribosomal peptide synthetase, condensation domain"/>
    <property type="match status" value="1"/>
</dbReference>
<evidence type="ECO:0000256" key="3">
    <source>
        <dbReference type="ARBA" id="ARBA00022598"/>
    </source>
</evidence>
<dbReference type="Pfam" id="PF00109">
    <property type="entry name" value="ketoacyl-synt"/>
    <property type="match status" value="1"/>
</dbReference>
<keyword evidence="3" id="KW-0436">Ligase</keyword>
<comment type="caution">
    <text evidence="14">The sequence shown here is derived from an EMBL/GenBank/DDBJ whole genome shotgun (WGS) entry which is preliminary data.</text>
</comment>
<feature type="compositionally biased region" description="Low complexity" evidence="10">
    <location>
        <begin position="2581"/>
        <end position="2607"/>
    </location>
</feature>
<evidence type="ECO:0000313" key="15">
    <source>
        <dbReference type="Proteomes" id="UP001303889"/>
    </source>
</evidence>
<dbReference type="Pfam" id="PF00668">
    <property type="entry name" value="Condensation"/>
    <property type="match status" value="1"/>
</dbReference>
<dbReference type="Gene3D" id="3.40.50.12780">
    <property type="entry name" value="N-terminal domain of ligase-like"/>
    <property type="match status" value="1"/>
</dbReference>
<dbReference type="CDD" id="cd05930">
    <property type="entry name" value="A_NRPS"/>
    <property type="match status" value="1"/>
</dbReference>
<dbReference type="SUPFAM" id="SSF52777">
    <property type="entry name" value="CoA-dependent acyltransferases"/>
    <property type="match status" value="2"/>
</dbReference>
<dbReference type="GO" id="GO:0016491">
    <property type="term" value="F:oxidoreductase activity"/>
    <property type="evidence" value="ECO:0007669"/>
    <property type="project" value="UniProtKB-KW"/>
</dbReference>
<dbReference type="InterPro" id="IPR045851">
    <property type="entry name" value="AMP-bd_C_sf"/>
</dbReference>
<dbReference type="InterPro" id="IPR036291">
    <property type="entry name" value="NAD(P)-bd_dom_sf"/>
</dbReference>
<dbReference type="Pfam" id="PF08659">
    <property type="entry name" value="KR"/>
    <property type="match status" value="1"/>
</dbReference>
<proteinExistence type="predicted"/>
<dbReference type="Gene3D" id="3.40.47.10">
    <property type="match status" value="1"/>
</dbReference>
<dbReference type="InterPro" id="IPR049900">
    <property type="entry name" value="PKS_mFAS_DH"/>
</dbReference>
<dbReference type="InterPro" id="IPR016036">
    <property type="entry name" value="Malonyl_transacylase_ACP-bd"/>
</dbReference>
<dbReference type="GO" id="GO:0031177">
    <property type="term" value="F:phosphopantetheine binding"/>
    <property type="evidence" value="ECO:0007669"/>
    <property type="project" value="InterPro"/>
</dbReference>
<dbReference type="SMART" id="SM00825">
    <property type="entry name" value="PKS_KS"/>
    <property type="match status" value="1"/>
</dbReference>
<evidence type="ECO:0000256" key="4">
    <source>
        <dbReference type="ARBA" id="ARBA00022603"/>
    </source>
</evidence>
<dbReference type="SUPFAM" id="SSF52151">
    <property type="entry name" value="FabD/lysophospholipase-like"/>
    <property type="match status" value="1"/>
</dbReference>
<dbReference type="SUPFAM" id="SSF51735">
    <property type="entry name" value="NAD(P)-binding Rossmann-fold domains"/>
    <property type="match status" value="2"/>
</dbReference>
<dbReference type="PANTHER" id="PTHR43775">
    <property type="entry name" value="FATTY ACID SYNTHASE"/>
    <property type="match status" value="1"/>
</dbReference>
<dbReference type="Gene3D" id="3.10.129.110">
    <property type="entry name" value="Polyketide synthase dehydratase"/>
    <property type="match status" value="1"/>
</dbReference>
<dbReference type="GO" id="GO:0032259">
    <property type="term" value="P:methylation"/>
    <property type="evidence" value="ECO:0007669"/>
    <property type="project" value="UniProtKB-KW"/>
</dbReference>
<dbReference type="Gene3D" id="1.10.1200.10">
    <property type="entry name" value="ACP-like"/>
    <property type="match status" value="1"/>
</dbReference>
<dbReference type="PROSITE" id="PS50075">
    <property type="entry name" value="CARRIER"/>
    <property type="match status" value="2"/>
</dbReference>
<dbReference type="SUPFAM" id="SSF53335">
    <property type="entry name" value="S-adenosyl-L-methionine-dependent methyltransferases"/>
    <property type="match status" value="1"/>
</dbReference>
<keyword evidence="4" id="KW-0489">Methyltransferase</keyword>
<dbReference type="InterPro" id="IPR016035">
    <property type="entry name" value="Acyl_Trfase/lysoPLipase"/>
</dbReference>
<keyword evidence="6" id="KW-0677">Repeat</keyword>
<dbReference type="InterPro" id="IPR016039">
    <property type="entry name" value="Thiolase-like"/>
</dbReference>
<organism evidence="14 15">
    <name type="scientific">Staphylotrichum tortipilum</name>
    <dbReference type="NCBI Taxonomy" id="2831512"/>
    <lineage>
        <taxon>Eukaryota</taxon>
        <taxon>Fungi</taxon>
        <taxon>Dikarya</taxon>
        <taxon>Ascomycota</taxon>
        <taxon>Pezizomycotina</taxon>
        <taxon>Sordariomycetes</taxon>
        <taxon>Sordariomycetidae</taxon>
        <taxon>Sordariales</taxon>
        <taxon>Chaetomiaceae</taxon>
        <taxon>Staphylotrichum</taxon>
    </lineage>
</organism>
<dbReference type="SMART" id="SM00822">
    <property type="entry name" value="PKS_KR"/>
    <property type="match status" value="1"/>
</dbReference>
<dbReference type="InterPro" id="IPR009081">
    <property type="entry name" value="PP-bd_ACP"/>
</dbReference>